<evidence type="ECO:0000256" key="1">
    <source>
        <dbReference type="ARBA" id="ARBA00005417"/>
    </source>
</evidence>
<dbReference type="FunFam" id="3.40.50.300:FF:000032">
    <property type="entry name" value="Export ABC transporter ATP-binding protein"/>
    <property type="match status" value="1"/>
</dbReference>
<dbReference type="GO" id="GO:0005524">
    <property type="term" value="F:ATP binding"/>
    <property type="evidence" value="ECO:0007669"/>
    <property type="project" value="UniProtKB-KW"/>
</dbReference>
<dbReference type="EMBL" id="LAZR01006183">
    <property type="protein sequence ID" value="KKM94086.1"/>
    <property type="molecule type" value="Genomic_DNA"/>
</dbReference>
<dbReference type="PROSITE" id="PS50893">
    <property type="entry name" value="ABC_TRANSPORTER_2"/>
    <property type="match status" value="1"/>
</dbReference>
<dbReference type="PANTHER" id="PTHR42798">
    <property type="entry name" value="LIPOPROTEIN-RELEASING SYSTEM ATP-BINDING PROTEIN LOLD"/>
    <property type="match status" value="1"/>
</dbReference>
<dbReference type="InterPro" id="IPR027417">
    <property type="entry name" value="P-loop_NTPase"/>
</dbReference>
<evidence type="ECO:0000313" key="6">
    <source>
        <dbReference type="EMBL" id="KKM94086.1"/>
    </source>
</evidence>
<dbReference type="GO" id="GO:0022857">
    <property type="term" value="F:transmembrane transporter activity"/>
    <property type="evidence" value="ECO:0007669"/>
    <property type="project" value="UniProtKB-ARBA"/>
</dbReference>
<evidence type="ECO:0000259" key="5">
    <source>
        <dbReference type="PROSITE" id="PS50893"/>
    </source>
</evidence>
<comment type="similarity">
    <text evidence="1">Belongs to the ABC transporter superfamily.</text>
</comment>
<name>A0A0F9M3Y1_9ZZZZ</name>
<dbReference type="InterPro" id="IPR003439">
    <property type="entry name" value="ABC_transporter-like_ATP-bd"/>
</dbReference>
<evidence type="ECO:0000256" key="2">
    <source>
        <dbReference type="ARBA" id="ARBA00022448"/>
    </source>
</evidence>
<proteinExistence type="inferred from homology"/>
<dbReference type="PANTHER" id="PTHR42798:SF2">
    <property type="entry name" value="ABC TRANSPORTER ATP-BINDING PROTEIN MG467-RELATED"/>
    <property type="match status" value="1"/>
</dbReference>
<comment type="caution">
    <text evidence="6">The sequence shown here is derived from an EMBL/GenBank/DDBJ whole genome shotgun (WGS) entry which is preliminary data.</text>
</comment>
<dbReference type="Gene3D" id="3.40.50.300">
    <property type="entry name" value="P-loop containing nucleotide triphosphate hydrolases"/>
    <property type="match status" value="1"/>
</dbReference>
<dbReference type="AlphaFoldDB" id="A0A0F9M3Y1"/>
<evidence type="ECO:0000256" key="3">
    <source>
        <dbReference type="ARBA" id="ARBA00022741"/>
    </source>
</evidence>
<keyword evidence="2" id="KW-0813">Transport</keyword>
<accession>A0A0F9M3Y1</accession>
<dbReference type="SUPFAM" id="SSF52540">
    <property type="entry name" value="P-loop containing nucleoside triphosphate hydrolases"/>
    <property type="match status" value="1"/>
</dbReference>
<reference evidence="6" key="1">
    <citation type="journal article" date="2015" name="Nature">
        <title>Complex archaea that bridge the gap between prokaryotes and eukaryotes.</title>
        <authorList>
            <person name="Spang A."/>
            <person name="Saw J.H."/>
            <person name="Jorgensen S.L."/>
            <person name="Zaremba-Niedzwiedzka K."/>
            <person name="Martijn J."/>
            <person name="Lind A.E."/>
            <person name="van Eijk R."/>
            <person name="Schleper C."/>
            <person name="Guy L."/>
            <person name="Ettema T.J."/>
        </authorList>
    </citation>
    <scope>NUCLEOTIDE SEQUENCE</scope>
</reference>
<sequence length="219" mass="24259">MIRFEKVSKIYKMGDERIKALDEVSLEINNGDFVAIVGPSGSGKTTLANIIGGLDRPDKGKVIVNNMNLSEARDNKLSAYRNKNIGFVFQNFNLQFSYTALENVMVPLIFSKIKPSVRKEQAMYSLKAVGLDDRARHRPSQLSGGQRQRVCIARALVNNPSIIIADEPTGNLDSKKSVEIVKLLKDLNEDKGITVLIITHDKSVASKAKKVMKMIDGKI</sequence>
<dbReference type="InterPro" id="IPR003593">
    <property type="entry name" value="AAA+_ATPase"/>
</dbReference>
<dbReference type="InterPro" id="IPR017871">
    <property type="entry name" value="ABC_transporter-like_CS"/>
</dbReference>
<dbReference type="PROSITE" id="PS00211">
    <property type="entry name" value="ABC_TRANSPORTER_1"/>
    <property type="match status" value="1"/>
</dbReference>
<organism evidence="6">
    <name type="scientific">marine sediment metagenome</name>
    <dbReference type="NCBI Taxonomy" id="412755"/>
    <lineage>
        <taxon>unclassified sequences</taxon>
        <taxon>metagenomes</taxon>
        <taxon>ecological metagenomes</taxon>
    </lineage>
</organism>
<protein>
    <recommendedName>
        <fullName evidence="5">ABC transporter domain-containing protein</fullName>
    </recommendedName>
</protein>
<dbReference type="CDD" id="cd03255">
    <property type="entry name" value="ABC_MJ0796_LolCDE_FtsE"/>
    <property type="match status" value="1"/>
</dbReference>
<dbReference type="GO" id="GO:0016887">
    <property type="term" value="F:ATP hydrolysis activity"/>
    <property type="evidence" value="ECO:0007669"/>
    <property type="project" value="InterPro"/>
</dbReference>
<evidence type="ECO:0000256" key="4">
    <source>
        <dbReference type="ARBA" id="ARBA00022840"/>
    </source>
</evidence>
<feature type="domain" description="ABC transporter" evidence="5">
    <location>
        <begin position="2"/>
        <end position="219"/>
    </location>
</feature>
<dbReference type="SMART" id="SM00382">
    <property type="entry name" value="AAA"/>
    <property type="match status" value="1"/>
</dbReference>
<keyword evidence="3" id="KW-0547">Nucleotide-binding</keyword>
<keyword evidence="4" id="KW-0067">ATP-binding</keyword>
<dbReference type="Pfam" id="PF00005">
    <property type="entry name" value="ABC_tran"/>
    <property type="match status" value="1"/>
</dbReference>
<dbReference type="InterPro" id="IPR017911">
    <property type="entry name" value="MacB-like_ATP-bd"/>
</dbReference>
<dbReference type="GO" id="GO:0098796">
    <property type="term" value="C:membrane protein complex"/>
    <property type="evidence" value="ECO:0007669"/>
    <property type="project" value="UniProtKB-ARBA"/>
</dbReference>
<gene>
    <name evidence="6" type="ORF">LCGC14_1201790</name>
</gene>